<keyword evidence="1" id="KW-1133">Transmembrane helix</keyword>
<dbReference type="AlphaFoldDB" id="A0A8A3PAS5"/>
<keyword evidence="3" id="KW-1185">Reference proteome</keyword>
<evidence type="ECO:0000313" key="3">
    <source>
        <dbReference type="Proteomes" id="UP000672032"/>
    </source>
</evidence>
<dbReference type="OrthoDB" id="3535864at2759"/>
<evidence type="ECO:0000256" key="1">
    <source>
        <dbReference type="SAM" id="Phobius"/>
    </source>
</evidence>
<evidence type="ECO:0000313" key="2">
    <source>
        <dbReference type="EMBL" id="QSZ32197.1"/>
    </source>
</evidence>
<keyword evidence="1" id="KW-0812">Transmembrane</keyword>
<accession>A0A8A3PAS5</accession>
<reference evidence="2" key="1">
    <citation type="submission" date="2020-10" db="EMBL/GenBank/DDBJ databases">
        <title>Genome Sequence of Monilinia vaccinii-corymbosi Sheds Light on Mummy Berry Disease Infection of Blueberry and Mating Type.</title>
        <authorList>
            <person name="Yow A.G."/>
            <person name="Zhang Y."/>
            <person name="Bansal K."/>
            <person name="Eacker S.M."/>
            <person name="Sullivan S."/>
            <person name="Liachko I."/>
            <person name="Cubeta M.A."/>
            <person name="Rollins J.A."/>
            <person name="Ashrafi H."/>
        </authorList>
    </citation>
    <scope>NUCLEOTIDE SEQUENCE</scope>
    <source>
        <strain evidence="2">RL-1</strain>
    </source>
</reference>
<proteinExistence type="predicted"/>
<keyword evidence="1" id="KW-0472">Membrane</keyword>
<feature type="transmembrane region" description="Helical" evidence="1">
    <location>
        <begin position="155"/>
        <end position="176"/>
    </location>
</feature>
<name>A0A8A3PAS5_9HELO</name>
<gene>
    <name evidence="2" type="ORF">DSL72_001768</name>
</gene>
<dbReference type="EMBL" id="CP063407">
    <property type="protein sequence ID" value="QSZ32197.1"/>
    <property type="molecule type" value="Genomic_DNA"/>
</dbReference>
<organism evidence="2 3">
    <name type="scientific">Monilinia vaccinii-corymbosi</name>
    <dbReference type="NCBI Taxonomy" id="61207"/>
    <lineage>
        <taxon>Eukaryota</taxon>
        <taxon>Fungi</taxon>
        <taxon>Dikarya</taxon>
        <taxon>Ascomycota</taxon>
        <taxon>Pezizomycotina</taxon>
        <taxon>Leotiomycetes</taxon>
        <taxon>Helotiales</taxon>
        <taxon>Sclerotiniaceae</taxon>
        <taxon>Monilinia</taxon>
    </lineage>
</organism>
<sequence>MANHHHHPSTSISRARLTQSLPPLPLEDILPCAPYHDDPAGEDAALVTERTDGNQAERNEPPEYEPMHDYLASRVHRLSQMRPPQYMSLSQDHTHDIPLQHQEPYRDDPFIITIDPNQPPPPSYETLYVQTQTALDVLNDEIDPDIGHAEDVFKWLVSMVLITLTIVAVGFAFNWGHPF</sequence>
<dbReference type="Proteomes" id="UP000672032">
    <property type="component" value="Chromosome 3"/>
</dbReference>
<protein>
    <submittedName>
        <fullName evidence="2">Uncharacterized protein</fullName>
    </submittedName>
</protein>